<organism evidence="5 6">
    <name type="scientific">Streptomyces laurentii</name>
    <dbReference type="NCBI Taxonomy" id="39478"/>
    <lineage>
        <taxon>Bacteria</taxon>
        <taxon>Bacillati</taxon>
        <taxon>Actinomycetota</taxon>
        <taxon>Actinomycetes</taxon>
        <taxon>Kitasatosporales</taxon>
        <taxon>Streptomycetaceae</taxon>
        <taxon>Streptomyces</taxon>
    </lineage>
</organism>
<reference evidence="5 6" key="1">
    <citation type="journal article" date="2016" name="Genome Announc.">
        <title>Complete Genome Sequence of Thiostrepton-Producing Streptomyces laurentii ATCC 31255.</title>
        <authorList>
            <person name="Doi K."/>
            <person name="Fujino Y."/>
            <person name="Nagayoshi Y."/>
            <person name="Ohshima T."/>
            <person name="Ogata S."/>
        </authorList>
    </citation>
    <scope>NUCLEOTIDE SEQUENCE [LARGE SCALE GENOMIC DNA]</scope>
    <source>
        <strain evidence="5 6">ATCC 31255</strain>
    </source>
</reference>
<feature type="region of interest" description="Disordered" evidence="1">
    <location>
        <begin position="58"/>
        <end position="90"/>
    </location>
</feature>
<evidence type="ECO:0000256" key="1">
    <source>
        <dbReference type="SAM" id="MobiDB-lite"/>
    </source>
</evidence>
<dbReference type="Proteomes" id="UP000217676">
    <property type="component" value="Chromosome"/>
</dbReference>
<dbReference type="InterPro" id="IPR025645">
    <property type="entry name" value="DUF4349"/>
</dbReference>
<keyword evidence="6" id="KW-1185">Reference proteome</keyword>
<proteinExistence type="predicted"/>
<feature type="compositionally biased region" description="Low complexity" evidence="1">
    <location>
        <begin position="356"/>
        <end position="380"/>
    </location>
</feature>
<feature type="signal peptide" evidence="3">
    <location>
        <begin position="1"/>
        <end position="35"/>
    </location>
</feature>
<dbReference type="KEGG" id="slau:SLA_5905"/>
<keyword evidence="3" id="KW-0732">Signal</keyword>
<protein>
    <submittedName>
        <fullName evidence="5">Lipoprotein</fullName>
    </submittedName>
</protein>
<feature type="domain" description="DUF4349" evidence="4">
    <location>
        <begin position="92"/>
        <end position="311"/>
    </location>
</feature>
<evidence type="ECO:0000256" key="2">
    <source>
        <dbReference type="SAM" id="Phobius"/>
    </source>
</evidence>
<evidence type="ECO:0000259" key="4">
    <source>
        <dbReference type="Pfam" id="PF14257"/>
    </source>
</evidence>
<feature type="compositionally biased region" description="Basic and acidic residues" evidence="1">
    <location>
        <begin position="113"/>
        <end position="133"/>
    </location>
</feature>
<dbReference type="Pfam" id="PF14257">
    <property type="entry name" value="DUF4349"/>
    <property type="match status" value="1"/>
</dbReference>
<name>A0A160P665_STRLU</name>
<keyword evidence="2" id="KW-0812">Transmembrane</keyword>
<sequence>MSNGNVDMGKKRARTVRAGAAATLLTASLVLTGCAGGGTADAGSADAKAADRGYAAGSGAAADRADGPSAGLTAKPPAQGKGGTPRTPAAQQHVIRTAELSVRVRSVENAAADARRAATDAGGRVETETTQRDDGDEVSYSDESLVTSRLVLRVPQDRYDDVLTKLAGGGKLLSRKADAKDVTDQVVDVESRIATQRASVARVRELMDKATQLSDVVSLESELSRRQADLEALLAQQASLKDRTSLATITLLLSETRTSAPPAEDDDRPGFLDALSGGWHALATAVTWVLVVLAALAPWLAVAAVGYAVWRWLIRPRLRRRAPVATGHGALATPGLPHWTGGTPGTPASPAPAAPQAPAATSGTAGTAGTAGSGDTAGPSMPAPDGEPAE</sequence>
<dbReference type="EMBL" id="AP017424">
    <property type="protein sequence ID" value="BAU86774.1"/>
    <property type="molecule type" value="Genomic_DNA"/>
</dbReference>
<keyword evidence="2" id="KW-0472">Membrane</keyword>
<feature type="region of interest" description="Disordered" evidence="1">
    <location>
        <begin position="327"/>
        <end position="390"/>
    </location>
</feature>
<feature type="region of interest" description="Disordered" evidence="1">
    <location>
        <begin position="113"/>
        <end position="141"/>
    </location>
</feature>
<evidence type="ECO:0000313" key="6">
    <source>
        <dbReference type="Proteomes" id="UP000217676"/>
    </source>
</evidence>
<keyword evidence="5" id="KW-0449">Lipoprotein</keyword>
<evidence type="ECO:0000256" key="3">
    <source>
        <dbReference type="SAM" id="SignalP"/>
    </source>
</evidence>
<feature type="transmembrane region" description="Helical" evidence="2">
    <location>
        <begin position="285"/>
        <end position="310"/>
    </location>
</feature>
<keyword evidence="2" id="KW-1133">Transmembrane helix</keyword>
<accession>A0A160P665</accession>
<evidence type="ECO:0000313" key="5">
    <source>
        <dbReference type="EMBL" id="BAU86774.1"/>
    </source>
</evidence>
<gene>
    <name evidence="5" type="ORF">SLA_5905</name>
</gene>
<dbReference type="AlphaFoldDB" id="A0A160P665"/>
<feature type="chain" id="PRO_5038552036" evidence="3">
    <location>
        <begin position="36"/>
        <end position="390"/>
    </location>
</feature>
<feature type="compositionally biased region" description="Low complexity" evidence="1">
    <location>
        <begin position="58"/>
        <end position="71"/>
    </location>
</feature>